<dbReference type="PROSITE" id="PS01173">
    <property type="entry name" value="LIPASE_GDXG_HIS"/>
    <property type="match status" value="1"/>
</dbReference>
<keyword evidence="2 4" id="KW-0378">Hydrolase</keyword>
<evidence type="ECO:0000259" key="3">
    <source>
        <dbReference type="Pfam" id="PF20434"/>
    </source>
</evidence>
<dbReference type="InterPro" id="IPR029058">
    <property type="entry name" value="AB_hydrolase_fold"/>
</dbReference>
<dbReference type="InterPro" id="IPR050300">
    <property type="entry name" value="GDXG_lipolytic_enzyme"/>
</dbReference>
<dbReference type="InterPro" id="IPR002168">
    <property type="entry name" value="Lipase_GDXG_HIS_AS"/>
</dbReference>
<accession>A0A3P4B2Y9</accession>
<protein>
    <submittedName>
        <fullName evidence="4">Carboxylesterase NlhH</fullName>
        <ecNumber evidence="4">3.1.1.1</ecNumber>
    </submittedName>
</protein>
<evidence type="ECO:0000313" key="4">
    <source>
        <dbReference type="EMBL" id="VCU69515.1"/>
    </source>
</evidence>
<organism evidence="4 5">
    <name type="scientific">Pigmentiphaga humi</name>
    <dbReference type="NCBI Taxonomy" id="2478468"/>
    <lineage>
        <taxon>Bacteria</taxon>
        <taxon>Pseudomonadati</taxon>
        <taxon>Pseudomonadota</taxon>
        <taxon>Betaproteobacteria</taxon>
        <taxon>Burkholderiales</taxon>
        <taxon>Alcaligenaceae</taxon>
        <taxon>Pigmentiphaga</taxon>
    </lineage>
</organism>
<dbReference type="Gene3D" id="3.40.50.1820">
    <property type="entry name" value="alpha/beta hydrolase"/>
    <property type="match status" value="1"/>
</dbReference>
<name>A0A3P4B2Y9_9BURK</name>
<gene>
    <name evidence="4" type="primary">nlhH_4</name>
    <name evidence="4" type="ORF">PIGHUM_01578</name>
</gene>
<dbReference type="EC" id="3.1.1.1" evidence="4"/>
<comment type="similarity">
    <text evidence="1">Belongs to the 'GDXG' lipolytic enzyme family.</text>
</comment>
<dbReference type="InterPro" id="IPR049492">
    <property type="entry name" value="BD-FAE-like_dom"/>
</dbReference>
<keyword evidence="5" id="KW-1185">Reference proteome</keyword>
<reference evidence="4 5" key="1">
    <citation type="submission" date="2018-10" db="EMBL/GenBank/DDBJ databases">
        <authorList>
            <person name="Criscuolo A."/>
        </authorList>
    </citation>
    <scope>NUCLEOTIDE SEQUENCE [LARGE SCALE GENOMIC DNA]</scope>
    <source>
        <strain evidence="4">DnA1</strain>
    </source>
</reference>
<dbReference type="Pfam" id="PF20434">
    <property type="entry name" value="BD-FAE"/>
    <property type="match status" value="1"/>
</dbReference>
<feature type="domain" description="BD-FAE-like" evidence="3">
    <location>
        <begin position="80"/>
        <end position="183"/>
    </location>
</feature>
<proteinExistence type="inferred from homology"/>
<dbReference type="PANTHER" id="PTHR48081">
    <property type="entry name" value="AB HYDROLASE SUPERFAMILY PROTEIN C4A8.06C"/>
    <property type="match status" value="1"/>
</dbReference>
<dbReference type="SUPFAM" id="SSF53474">
    <property type="entry name" value="alpha/beta-Hydrolases"/>
    <property type="match status" value="1"/>
</dbReference>
<sequence>MPSNEENGEVTMIDPMRTLGSLPPEHAAELVRLGPVWGTNINGFRARVVEMYTPLVAAAPKDGIAVSRDLSYGASARQVLDVFQPADARNADVVVFVHGGAFIRGSKSANGHIYDNVSYWFARQGMVAVNMEYRLAAEAPFPGGTDDVAAAVQWVARNIAGYGGNPARIFLIGHSAGGTHVASYCFDPHRGYRADPAVKGAVLVSARLKADVLPGNPNAKAVAAYFGEDAARYEACSPIGYAARSDMPVMIAIAEYENPYLDLYGVEFCQRLCEARGKVPRFIQLTRHNHTSIVAHFDSGEELLGREILDFFAGL</sequence>
<dbReference type="EMBL" id="UWPJ01000014">
    <property type="protein sequence ID" value="VCU69515.1"/>
    <property type="molecule type" value="Genomic_DNA"/>
</dbReference>
<evidence type="ECO:0000256" key="1">
    <source>
        <dbReference type="ARBA" id="ARBA00010515"/>
    </source>
</evidence>
<dbReference type="GO" id="GO:0106435">
    <property type="term" value="F:carboxylesterase activity"/>
    <property type="evidence" value="ECO:0007669"/>
    <property type="project" value="UniProtKB-EC"/>
</dbReference>
<dbReference type="AlphaFoldDB" id="A0A3P4B2Y9"/>
<dbReference type="Proteomes" id="UP000277294">
    <property type="component" value="Unassembled WGS sequence"/>
</dbReference>
<evidence type="ECO:0000256" key="2">
    <source>
        <dbReference type="ARBA" id="ARBA00022801"/>
    </source>
</evidence>
<evidence type="ECO:0000313" key="5">
    <source>
        <dbReference type="Proteomes" id="UP000277294"/>
    </source>
</evidence>